<dbReference type="CDD" id="cd06827">
    <property type="entry name" value="PLPDE_III_AR_proteobact"/>
    <property type="match status" value="1"/>
</dbReference>
<evidence type="ECO:0000256" key="4">
    <source>
        <dbReference type="HAMAP-Rule" id="MF_01201"/>
    </source>
</evidence>
<evidence type="ECO:0000256" key="3">
    <source>
        <dbReference type="ARBA" id="ARBA00023235"/>
    </source>
</evidence>
<dbReference type="NCBIfam" id="TIGR00492">
    <property type="entry name" value="alr"/>
    <property type="match status" value="1"/>
</dbReference>
<dbReference type="Gene3D" id="2.40.37.10">
    <property type="entry name" value="Lyase, Ornithine Decarboxylase, Chain A, domain 1"/>
    <property type="match status" value="1"/>
</dbReference>
<dbReference type="RefSeq" id="WP_379056214.1">
    <property type="nucleotide sequence ID" value="NZ_JBHTKB010000001.1"/>
</dbReference>
<feature type="active site" description="Proton acceptor; specific for D-alanine" evidence="4">
    <location>
        <position position="34"/>
    </location>
</feature>
<dbReference type="GO" id="GO:0008784">
    <property type="term" value="F:alanine racemase activity"/>
    <property type="evidence" value="ECO:0007669"/>
    <property type="project" value="UniProtKB-EC"/>
</dbReference>
<dbReference type="Pfam" id="PF00842">
    <property type="entry name" value="Ala_racemase_C"/>
    <property type="match status" value="1"/>
</dbReference>
<keyword evidence="3 4" id="KW-0413">Isomerase</keyword>
<dbReference type="InterPro" id="IPR000821">
    <property type="entry name" value="Ala_racemase"/>
</dbReference>
<comment type="pathway">
    <text evidence="4">Amino-acid biosynthesis; D-alanine biosynthesis; D-alanine from L-alanine: step 1/1.</text>
</comment>
<dbReference type="Pfam" id="PF01168">
    <property type="entry name" value="Ala_racemase_N"/>
    <property type="match status" value="1"/>
</dbReference>
<dbReference type="SUPFAM" id="SSF51419">
    <property type="entry name" value="PLP-binding barrel"/>
    <property type="match status" value="1"/>
</dbReference>
<comment type="similarity">
    <text evidence="4">Belongs to the alanine racemase family.</text>
</comment>
<proteinExistence type="inferred from homology"/>
<comment type="catalytic activity">
    <reaction evidence="4">
        <text>L-alanine = D-alanine</text>
        <dbReference type="Rhea" id="RHEA:20249"/>
        <dbReference type="ChEBI" id="CHEBI:57416"/>
        <dbReference type="ChEBI" id="CHEBI:57972"/>
        <dbReference type="EC" id="5.1.1.1"/>
    </reaction>
</comment>
<keyword evidence="2 4" id="KW-0663">Pyridoxal phosphate</keyword>
<feature type="active site" description="Proton acceptor; specific for L-alanine" evidence="4">
    <location>
        <position position="251"/>
    </location>
</feature>
<dbReference type="SUPFAM" id="SSF50621">
    <property type="entry name" value="Alanine racemase C-terminal domain-like"/>
    <property type="match status" value="1"/>
</dbReference>
<protein>
    <recommendedName>
        <fullName evidence="4">Alanine racemase</fullName>
        <ecNumber evidence="4">5.1.1.1</ecNumber>
    </recommendedName>
</protein>
<comment type="caution">
    <text evidence="6">The sequence shown here is derived from an EMBL/GenBank/DDBJ whole genome shotgun (WGS) entry which is preliminary data.</text>
</comment>
<dbReference type="PANTHER" id="PTHR30511:SF0">
    <property type="entry name" value="ALANINE RACEMASE, CATABOLIC-RELATED"/>
    <property type="match status" value="1"/>
</dbReference>
<dbReference type="EMBL" id="JBHTKB010000001">
    <property type="protein sequence ID" value="MFD0912984.1"/>
    <property type="molecule type" value="Genomic_DNA"/>
</dbReference>
<comment type="function">
    <text evidence="4">Catalyzes the interconversion of L-alanine and D-alanine. May also act on other amino acids.</text>
</comment>
<dbReference type="InterPro" id="IPR029066">
    <property type="entry name" value="PLP-binding_barrel"/>
</dbReference>
<comment type="cofactor">
    <cofactor evidence="1 4">
        <name>pyridoxal 5'-phosphate</name>
        <dbReference type="ChEBI" id="CHEBI:597326"/>
    </cofactor>
</comment>
<evidence type="ECO:0000256" key="1">
    <source>
        <dbReference type="ARBA" id="ARBA00001933"/>
    </source>
</evidence>
<dbReference type="PROSITE" id="PS00395">
    <property type="entry name" value="ALANINE_RACEMASE"/>
    <property type="match status" value="1"/>
</dbReference>
<dbReference type="Gene3D" id="3.20.20.10">
    <property type="entry name" value="Alanine racemase"/>
    <property type="match status" value="1"/>
</dbReference>
<feature type="binding site" evidence="4">
    <location>
        <position position="129"/>
    </location>
    <ligand>
        <name>substrate</name>
    </ligand>
</feature>
<sequence length="355" mass="37857">MRPIVAEISEQALAHNLAQVRRYAPHAKVLAVVKANAYGHGLLNAARGLKQTDAFAVLNIREAVTLRDAGYQHPILLLEGVFSAEEMALVDRYRLDTVVSHHMQLQWLLQSQPNMPLRVYLKLDSGMHRLGFQPADYQPALDSLSASANVSEVVLMTHFANSDLADGVTQAMDIVAQVMGTQAYKRSLANSAAVIQQPHTHADWVRPGIMLYGATPIAEKSAASLGLSPVMTLRSALIGVQEIAAGESVGYGSLFTADQPTRVGIVACGYADGYPRHAPTGTPIAVNGVLTRTLGRVSMDMLAVDISDIPQAAIGSAVELWGNLVPVDAVAQASGTIGYELLCAVTARVPVHVID</sequence>
<dbReference type="PRINTS" id="PR00992">
    <property type="entry name" value="ALARACEMASE"/>
</dbReference>
<reference evidence="7" key="1">
    <citation type="journal article" date="2019" name="Int. J. Syst. Evol. Microbiol.">
        <title>The Global Catalogue of Microorganisms (GCM) 10K type strain sequencing project: providing services to taxonomists for standard genome sequencing and annotation.</title>
        <authorList>
            <consortium name="The Broad Institute Genomics Platform"/>
            <consortium name="The Broad Institute Genome Sequencing Center for Infectious Disease"/>
            <person name="Wu L."/>
            <person name="Ma J."/>
        </authorList>
    </citation>
    <scope>NUCLEOTIDE SEQUENCE [LARGE SCALE GENOMIC DNA]</scope>
    <source>
        <strain evidence="7">CCUG 58412</strain>
    </source>
</reference>
<feature type="binding site" evidence="4">
    <location>
        <position position="299"/>
    </location>
    <ligand>
        <name>substrate</name>
    </ligand>
</feature>
<organism evidence="6 7">
    <name type="scientific">Methylophilus luteus</name>
    <dbReference type="NCBI Taxonomy" id="640108"/>
    <lineage>
        <taxon>Bacteria</taxon>
        <taxon>Pseudomonadati</taxon>
        <taxon>Pseudomonadota</taxon>
        <taxon>Betaproteobacteria</taxon>
        <taxon>Nitrosomonadales</taxon>
        <taxon>Methylophilaceae</taxon>
        <taxon>Methylophilus</taxon>
    </lineage>
</organism>
<dbReference type="InterPro" id="IPR009006">
    <property type="entry name" value="Ala_racemase/Decarboxylase_C"/>
</dbReference>
<dbReference type="InterPro" id="IPR011079">
    <property type="entry name" value="Ala_racemase_C"/>
</dbReference>
<keyword evidence="7" id="KW-1185">Reference proteome</keyword>
<dbReference type="InterPro" id="IPR020622">
    <property type="entry name" value="Ala_racemase_pyridoxalP-BS"/>
</dbReference>
<gene>
    <name evidence="6" type="primary">alr</name>
    <name evidence="6" type="ORF">ACFQ1Z_05445</name>
</gene>
<evidence type="ECO:0000256" key="2">
    <source>
        <dbReference type="ARBA" id="ARBA00022898"/>
    </source>
</evidence>
<name>A0ABW3F3H0_9PROT</name>
<evidence type="ECO:0000259" key="5">
    <source>
        <dbReference type="SMART" id="SM01005"/>
    </source>
</evidence>
<dbReference type="InterPro" id="IPR001608">
    <property type="entry name" value="Ala_racemase_N"/>
</dbReference>
<accession>A0ABW3F3H0</accession>
<dbReference type="EC" id="5.1.1.1" evidence="4"/>
<feature type="domain" description="Alanine racemase C-terminal" evidence="5">
    <location>
        <begin position="230"/>
        <end position="354"/>
    </location>
</feature>
<dbReference type="SMART" id="SM01005">
    <property type="entry name" value="Ala_racemase_C"/>
    <property type="match status" value="1"/>
</dbReference>
<dbReference type="PANTHER" id="PTHR30511">
    <property type="entry name" value="ALANINE RACEMASE"/>
    <property type="match status" value="1"/>
</dbReference>
<evidence type="ECO:0000313" key="7">
    <source>
        <dbReference type="Proteomes" id="UP001597128"/>
    </source>
</evidence>
<dbReference type="HAMAP" id="MF_01201">
    <property type="entry name" value="Ala_racemase"/>
    <property type="match status" value="1"/>
</dbReference>
<dbReference type="Proteomes" id="UP001597128">
    <property type="component" value="Unassembled WGS sequence"/>
</dbReference>
<feature type="modified residue" description="N6-(pyridoxal phosphate)lysine" evidence="4">
    <location>
        <position position="34"/>
    </location>
</feature>
<evidence type="ECO:0000313" key="6">
    <source>
        <dbReference type="EMBL" id="MFD0912984.1"/>
    </source>
</evidence>